<keyword evidence="7" id="KW-0946">Virion</keyword>
<sequence length="463" mass="50533">MITRRSMLAGTAALAAVPLAGRRALASNLAVEELTAAPATVQIAPEGYPQTEIWGYGGVVPGTEIRARQGSRLRRRLVNALPEPTSLHWHGIRIDNAMDGVPGVTQEAVPPGGDFLYEFDLPDAGTYWYHSHNQSYEQVARGLQGALIVEETEAPDIDREEVFVLDDFRLDPETGQIAGFGNMHDFSHGGRIGNIAVTNGIFNKTLGARHNERLRLRLINSANARIFELALQGLEGWIVALDGMPLEAPQPIGESFLLAPAQRADLIVDVTAEDGAEAHLLRLEGGEGFSHVLFEVRGSASASRRAAPAALPPNPDMEVAGLEEALTSRLHMEGGAMRGFQTATMDGREVGFRDAAQNMKFWAMNGMVGMPEEPLFIAERGRTVRVVMQNDTMFPHAMHLHGHHFREVLPDGGLGPMRDTLLVFGDESREIAFVAHNPGEWVFHCHMLTHAASGMMTRMRVLA</sequence>
<dbReference type="GO" id="GO:0030288">
    <property type="term" value="C:outer membrane-bounded periplasmic space"/>
    <property type="evidence" value="ECO:0007669"/>
    <property type="project" value="TreeGrafter"/>
</dbReference>
<evidence type="ECO:0000256" key="3">
    <source>
        <dbReference type="SAM" id="SignalP"/>
    </source>
</evidence>
<dbReference type="SUPFAM" id="SSF49503">
    <property type="entry name" value="Cupredoxins"/>
    <property type="match status" value="3"/>
</dbReference>
<dbReference type="PROSITE" id="PS00079">
    <property type="entry name" value="MULTICOPPER_OXIDASE1"/>
    <property type="match status" value="1"/>
</dbReference>
<dbReference type="InterPro" id="IPR008972">
    <property type="entry name" value="Cupredoxin"/>
</dbReference>
<dbReference type="Pfam" id="PF07732">
    <property type="entry name" value="Cu-oxidase_3"/>
    <property type="match status" value="1"/>
</dbReference>
<dbReference type="EMBL" id="FZOY01000001">
    <property type="protein sequence ID" value="SNS16186.1"/>
    <property type="molecule type" value="Genomic_DNA"/>
</dbReference>
<feature type="signal peptide" evidence="3">
    <location>
        <begin position="1"/>
        <end position="26"/>
    </location>
</feature>
<dbReference type="Proteomes" id="UP000198426">
    <property type="component" value="Unassembled WGS sequence"/>
</dbReference>
<evidence type="ECO:0000256" key="2">
    <source>
        <dbReference type="ARBA" id="ARBA00023002"/>
    </source>
</evidence>
<dbReference type="Pfam" id="PF00394">
    <property type="entry name" value="Cu-oxidase"/>
    <property type="match status" value="1"/>
</dbReference>
<dbReference type="InterPro" id="IPR002355">
    <property type="entry name" value="Cu_oxidase_Cu_BS"/>
</dbReference>
<dbReference type="GO" id="GO:0016491">
    <property type="term" value="F:oxidoreductase activity"/>
    <property type="evidence" value="ECO:0007669"/>
    <property type="project" value="UniProtKB-KW"/>
</dbReference>
<dbReference type="OrthoDB" id="9757546at2"/>
<evidence type="ECO:0000256" key="1">
    <source>
        <dbReference type="ARBA" id="ARBA00022723"/>
    </source>
</evidence>
<evidence type="ECO:0000313" key="8">
    <source>
        <dbReference type="Proteomes" id="UP000198426"/>
    </source>
</evidence>
<dbReference type="PROSITE" id="PS00080">
    <property type="entry name" value="MULTICOPPER_OXIDASE2"/>
    <property type="match status" value="1"/>
</dbReference>
<dbReference type="InterPro" id="IPR045087">
    <property type="entry name" value="Cu-oxidase_fam"/>
</dbReference>
<dbReference type="InterPro" id="IPR033138">
    <property type="entry name" value="Cu_oxidase_CS"/>
</dbReference>
<dbReference type="PANTHER" id="PTHR11709">
    <property type="entry name" value="MULTI-COPPER OXIDASE"/>
    <property type="match status" value="1"/>
</dbReference>
<protein>
    <submittedName>
        <fullName evidence="7">Multicopper oxidase with three cupredoxin domains (Includes cell division protein FtsP and spore coat protein CotA)</fullName>
    </submittedName>
</protein>
<feature type="chain" id="PRO_5012218470" evidence="3">
    <location>
        <begin position="27"/>
        <end position="463"/>
    </location>
</feature>
<feature type="domain" description="Plastocyanin-like" evidence="5">
    <location>
        <begin position="356"/>
        <end position="461"/>
    </location>
</feature>
<keyword evidence="8" id="KW-1185">Reference proteome</keyword>
<keyword evidence="3" id="KW-0732">Signal</keyword>
<dbReference type="AlphaFoldDB" id="A0A239C7I8"/>
<keyword evidence="1" id="KW-0479">Metal-binding</keyword>
<evidence type="ECO:0000259" key="4">
    <source>
        <dbReference type="Pfam" id="PF00394"/>
    </source>
</evidence>
<gene>
    <name evidence="7" type="ORF">SAMN05421757_101137</name>
</gene>
<accession>A0A239C7I8</accession>
<dbReference type="InterPro" id="IPR006311">
    <property type="entry name" value="TAT_signal"/>
</dbReference>
<evidence type="ECO:0000259" key="6">
    <source>
        <dbReference type="Pfam" id="PF07732"/>
    </source>
</evidence>
<evidence type="ECO:0000259" key="5">
    <source>
        <dbReference type="Pfam" id="PF07731"/>
    </source>
</evidence>
<evidence type="ECO:0000313" key="7">
    <source>
        <dbReference type="EMBL" id="SNS16186.1"/>
    </source>
</evidence>
<feature type="domain" description="Plastocyanin-like" evidence="4">
    <location>
        <begin position="203"/>
        <end position="273"/>
    </location>
</feature>
<keyword evidence="2" id="KW-0560">Oxidoreductase</keyword>
<dbReference type="InterPro" id="IPR011706">
    <property type="entry name" value="Cu-oxidase_C"/>
</dbReference>
<dbReference type="InterPro" id="IPR011707">
    <property type="entry name" value="Cu-oxidase-like_N"/>
</dbReference>
<keyword evidence="7" id="KW-0131">Cell cycle</keyword>
<dbReference type="GO" id="GO:0051301">
    <property type="term" value="P:cell division"/>
    <property type="evidence" value="ECO:0007669"/>
    <property type="project" value="UniProtKB-KW"/>
</dbReference>
<dbReference type="Pfam" id="PF07731">
    <property type="entry name" value="Cu-oxidase_2"/>
    <property type="match status" value="1"/>
</dbReference>
<dbReference type="GO" id="GO:0005507">
    <property type="term" value="F:copper ion binding"/>
    <property type="evidence" value="ECO:0007669"/>
    <property type="project" value="InterPro"/>
</dbReference>
<dbReference type="PANTHER" id="PTHR11709:SF2">
    <property type="entry name" value="MULTICOPPER OXIDASE LPR1"/>
    <property type="match status" value="1"/>
</dbReference>
<dbReference type="PROSITE" id="PS51318">
    <property type="entry name" value="TAT"/>
    <property type="match status" value="1"/>
</dbReference>
<dbReference type="CDD" id="cd13861">
    <property type="entry name" value="CuRO_1_CumA_like"/>
    <property type="match status" value="1"/>
</dbReference>
<keyword evidence="7" id="KW-0132">Cell division</keyword>
<keyword evidence="7" id="KW-0167">Capsid protein</keyword>
<dbReference type="Gene3D" id="2.60.40.420">
    <property type="entry name" value="Cupredoxins - blue copper proteins"/>
    <property type="match status" value="3"/>
</dbReference>
<reference evidence="7 8" key="1">
    <citation type="submission" date="2017-06" db="EMBL/GenBank/DDBJ databases">
        <authorList>
            <person name="Kim H.J."/>
            <person name="Triplett B.A."/>
        </authorList>
    </citation>
    <scope>NUCLEOTIDE SEQUENCE [LARGE SCALE GENOMIC DNA]</scope>
    <source>
        <strain evidence="7 8">DSM 29339</strain>
    </source>
</reference>
<organism evidence="7 8">
    <name type="scientific">Tropicimonas sediminicola</name>
    <dbReference type="NCBI Taxonomy" id="1031541"/>
    <lineage>
        <taxon>Bacteria</taxon>
        <taxon>Pseudomonadati</taxon>
        <taxon>Pseudomonadota</taxon>
        <taxon>Alphaproteobacteria</taxon>
        <taxon>Rhodobacterales</taxon>
        <taxon>Roseobacteraceae</taxon>
        <taxon>Tropicimonas</taxon>
    </lineage>
</organism>
<dbReference type="RefSeq" id="WP_089230632.1">
    <property type="nucleotide sequence ID" value="NZ_FZOY01000001.1"/>
</dbReference>
<feature type="domain" description="Plastocyanin-like" evidence="6">
    <location>
        <begin position="41"/>
        <end position="152"/>
    </location>
</feature>
<dbReference type="InterPro" id="IPR001117">
    <property type="entry name" value="Cu-oxidase_2nd"/>
</dbReference>
<name>A0A239C7I8_9RHOB</name>
<proteinExistence type="predicted"/>